<dbReference type="GO" id="GO:0006508">
    <property type="term" value="P:proteolysis"/>
    <property type="evidence" value="ECO:0007669"/>
    <property type="project" value="UniProtKB-KW"/>
</dbReference>
<dbReference type="EC" id="3.4.19.12" evidence="2"/>
<accession>A0A2Y9DAM1</accession>
<feature type="domain" description="OTU" evidence="8">
    <location>
        <begin position="147"/>
        <end position="284"/>
    </location>
</feature>
<dbReference type="PROSITE" id="PS50802">
    <property type="entry name" value="OTU"/>
    <property type="match status" value="1"/>
</dbReference>
<evidence type="ECO:0000313" key="10">
    <source>
        <dbReference type="RefSeq" id="XP_004370838.2"/>
    </source>
</evidence>
<comment type="catalytic activity">
    <reaction evidence="1">
        <text>Thiol-dependent hydrolysis of ester, thioester, amide, peptide and isopeptide bonds formed by the C-terminal Gly of ubiquitin (a 76-residue protein attached to proteins as an intracellular targeting signal).</text>
        <dbReference type="EC" id="3.4.19.12"/>
    </reaction>
</comment>
<feature type="coiled-coil region" evidence="7">
    <location>
        <begin position="101"/>
        <end position="130"/>
    </location>
</feature>
<dbReference type="CTD" id="51633"/>
<proteinExistence type="predicted"/>
<evidence type="ECO:0000256" key="7">
    <source>
        <dbReference type="SAM" id="Coils"/>
    </source>
</evidence>
<dbReference type="InterPro" id="IPR038765">
    <property type="entry name" value="Papain-like_cys_pep_sf"/>
</dbReference>
<dbReference type="GeneID" id="101345080"/>
<dbReference type="AlphaFoldDB" id="A0A2Y9DAM1"/>
<dbReference type="InterPro" id="IPR050704">
    <property type="entry name" value="Peptidase_C85-like"/>
</dbReference>
<dbReference type="Gene3D" id="3.90.70.80">
    <property type="match status" value="1"/>
</dbReference>
<evidence type="ECO:0000256" key="4">
    <source>
        <dbReference type="ARBA" id="ARBA00022786"/>
    </source>
</evidence>
<dbReference type="CDD" id="cd22761">
    <property type="entry name" value="OTU_OTUD6"/>
    <property type="match status" value="1"/>
</dbReference>
<dbReference type="KEGG" id="tmu:101345080"/>
<dbReference type="FunFam" id="3.90.70.80:FF:000003">
    <property type="entry name" value="OTU domain-containing protein 6B"/>
    <property type="match status" value="1"/>
</dbReference>
<reference evidence="10" key="1">
    <citation type="submission" date="2025-08" db="UniProtKB">
        <authorList>
            <consortium name="RefSeq"/>
        </authorList>
    </citation>
    <scope>IDENTIFICATION</scope>
</reference>
<feature type="coiled-coil region" evidence="7">
    <location>
        <begin position="2"/>
        <end position="77"/>
    </location>
</feature>
<dbReference type="RefSeq" id="XP_004370838.2">
    <property type="nucleotide sequence ID" value="XM_004370781.3"/>
</dbReference>
<dbReference type="InterPro" id="IPR003323">
    <property type="entry name" value="OTU_dom"/>
</dbReference>
<gene>
    <name evidence="10" type="primary">OTUD6B</name>
</gene>
<keyword evidence="9" id="KW-1185">Reference proteome</keyword>
<evidence type="ECO:0000313" key="9">
    <source>
        <dbReference type="Proteomes" id="UP000248480"/>
    </source>
</evidence>
<sequence>MEVVLMEELDEEEQLVRRHRKEKKELQAKIQSMKNAVPKNDKKRRKQLIEDVAKLEAEMEQKQREELEQLKLTSKENKIDSVAVNISNLVLESQQPRISKAQKRREKKAALEKEREERIAEAEIENLSGARYIESQKLAQILAARQLEIKQIPSDGHCMYRAIEDQLKEQDCPLTVAALRSQTAEYMQSHVEDFLPFLTNPNTGDIYTLEEFGKYCDDIVNTAAWGGQLELRALSHILATPIEVIQADSPPIVVGEEYSKKPLILVYMRHAYGLGEHYNSVTPLMNTATENCS</sequence>
<dbReference type="PANTHER" id="PTHR12419">
    <property type="entry name" value="OTU DOMAIN CONTAINING PROTEIN"/>
    <property type="match status" value="1"/>
</dbReference>
<dbReference type="Proteomes" id="UP000248480">
    <property type="component" value="Unplaced"/>
</dbReference>
<organism evidence="9 10">
    <name type="scientific">Trichechus manatus latirostris</name>
    <name type="common">Florida manatee</name>
    <dbReference type="NCBI Taxonomy" id="127582"/>
    <lineage>
        <taxon>Eukaryota</taxon>
        <taxon>Metazoa</taxon>
        <taxon>Chordata</taxon>
        <taxon>Craniata</taxon>
        <taxon>Vertebrata</taxon>
        <taxon>Euteleostomi</taxon>
        <taxon>Mammalia</taxon>
        <taxon>Eutheria</taxon>
        <taxon>Afrotheria</taxon>
        <taxon>Sirenia</taxon>
        <taxon>Trichechidae</taxon>
        <taxon>Trichechus</taxon>
    </lineage>
</organism>
<dbReference type="OrthoDB" id="415023at2759"/>
<dbReference type="GO" id="GO:0004843">
    <property type="term" value="F:cysteine-type deubiquitinase activity"/>
    <property type="evidence" value="ECO:0007669"/>
    <property type="project" value="UniProtKB-EC"/>
</dbReference>
<keyword evidence="4" id="KW-0833">Ubl conjugation pathway</keyword>
<evidence type="ECO:0000256" key="3">
    <source>
        <dbReference type="ARBA" id="ARBA00022670"/>
    </source>
</evidence>
<keyword evidence="6" id="KW-0788">Thiol protease</keyword>
<name>A0A2Y9DAM1_TRIMA</name>
<keyword evidence="5" id="KW-0378">Hydrolase</keyword>
<protein>
    <recommendedName>
        <fullName evidence="2">ubiquitinyl hydrolase 1</fullName>
        <ecNumber evidence="2">3.4.19.12</ecNumber>
    </recommendedName>
</protein>
<dbReference type="STRING" id="127582.A0A2Y9DAM1"/>
<evidence type="ECO:0000256" key="2">
    <source>
        <dbReference type="ARBA" id="ARBA00012759"/>
    </source>
</evidence>
<dbReference type="GO" id="GO:0016579">
    <property type="term" value="P:protein deubiquitination"/>
    <property type="evidence" value="ECO:0007669"/>
    <property type="project" value="TreeGrafter"/>
</dbReference>
<dbReference type="Pfam" id="PF02338">
    <property type="entry name" value="OTU"/>
    <property type="match status" value="1"/>
</dbReference>
<dbReference type="InParanoid" id="A0A2Y9DAM1"/>
<keyword evidence="7" id="KW-0175">Coiled coil</keyword>
<dbReference type="SUPFAM" id="SSF54001">
    <property type="entry name" value="Cysteine proteinases"/>
    <property type="match status" value="1"/>
</dbReference>
<evidence type="ECO:0000256" key="1">
    <source>
        <dbReference type="ARBA" id="ARBA00000707"/>
    </source>
</evidence>
<evidence type="ECO:0000256" key="5">
    <source>
        <dbReference type="ARBA" id="ARBA00022801"/>
    </source>
</evidence>
<evidence type="ECO:0000256" key="6">
    <source>
        <dbReference type="ARBA" id="ARBA00022807"/>
    </source>
</evidence>
<dbReference type="FunCoup" id="A0A2Y9DAM1">
    <property type="interactions" value="3056"/>
</dbReference>
<evidence type="ECO:0000259" key="8">
    <source>
        <dbReference type="PROSITE" id="PS50802"/>
    </source>
</evidence>
<dbReference type="InterPro" id="IPR049772">
    <property type="entry name" value="OTU_OTUD6"/>
</dbReference>
<keyword evidence="3" id="KW-0645">Protease</keyword>
<dbReference type="PANTHER" id="PTHR12419:SF10">
    <property type="entry name" value="DEUBIQUITINASE OTUD6B"/>
    <property type="match status" value="1"/>
</dbReference>